<keyword evidence="12" id="KW-0129">CBS domain</keyword>
<keyword evidence="10 14" id="KW-1133">Transmembrane helix</keyword>
<feature type="transmembrane region" description="Helical" evidence="14">
    <location>
        <begin position="47"/>
        <end position="67"/>
    </location>
</feature>
<sequence>MRGTALLGRILGIPLRIHWSAPALLLFFGYGLAAQTLPAWVPGRSATAYGVAGVVGAALLAGSLLLHETAHAVTARRAGVRVDDMTVFALGGVTRMGRAPTPRVQFTVAGSGPLTSLLLGGLFLGAGLGVWDGPHWRLPAAVLLWDGWANLLLGVFNLLPAAPLDGGRLLQAAVWRRGGDRERAERVAGRTGQAAGLLMSAGGFVAVLRGDAAGFWFVLVGLFVWSSALAEVRRATMVAALRGVRVAQVMTAPAAAGPDWLTVDRFLADLATRTHQQVVAVLDFDGRPSGLVDLTRLLTVPSARRAAIRVRELARPLRECTVAGPGDDLLEVLDHATTQPPILVLDDGRLVGIVTTDDIARAAQLRTPASPGATSEG</sequence>
<comment type="cofactor">
    <cofactor evidence="14 16">
        <name>Zn(2+)</name>
        <dbReference type="ChEBI" id="CHEBI:29105"/>
    </cofactor>
    <text evidence="14 16">Binds 1 zinc ion per subunit.</text>
</comment>
<evidence type="ECO:0000256" key="5">
    <source>
        <dbReference type="ARBA" id="ARBA00022692"/>
    </source>
</evidence>
<keyword evidence="4 14" id="KW-0645">Protease</keyword>
<reference evidence="19 20" key="1">
    <citation type="submission" date="2019-06" db="EMBL/GenBank/DDBJ databases">
        <title>Description of Kitasatospora acidophila sp. nov. isolated from pine grove soil, and reclassification of Streptomyces novaecaesareae to Kitasatospora novaeceasareae comb. nov.</title>
        <authorList>
            <person name="Kim M.J."/>
        </authorList>
    </citation>
    <scope>NUCLEOTIDE SEQUENCE [LARGE SCALE GENOMIC DNA]</scope>
    <source>
        <strain evidence="19 20">MMS16-CNU292</strain>
    </source>
</reference>
<evidence type="ECO:0000256" key="3">
    <source>
        <dbReference type="ARBA" id="ARBA00022475"/>
    </source>
</evidence>
<evidence type="ECO:0000256" key="10">
    <source>
        <dbReference type="ARBA" id="ARBA00022989"/>
    </source>
</evidence>
<comment type="caution">
    <text evidence="19">The sequence shown here is derived from an EMBL/GenBank/DDBJ whole genome shotgun (WGS) entry which is preliminary data.</text>
</comment>
<feature type="active site" evidence="15">
    <location>
        <position position="68"/>
    </location>
</feature>
<name>A0A540VWV0_9ACTN</name>
<evidence type="ECO:0000256" key="9">
    <source>
        <dbReference type="ARBA" id="ARBA00022833"/>
    </source>
</evidence>
<keyword evidence="5 14" id="KW-0812">Transmembrane</keyword>
<evidence type="ECO:0000256" key="14">
    <source>
        <dbReference type="PIRNR" id="PIRNR006404"/>
    </source>
</evidence>
<evidence type="ECO:0000313" key="20">
    <source>
        <dbReference type="Proteomes" id="UP000319103"/>
    </source>
</evidence>
<dbReference type="PIRSF" id="PIRSF006404">
    <property type="entry name" value="UCP006404_Pept_M50_CBS"/>
    <property type="match status" value="1"/>
</dbReference>
<dbReference type="GO" id="GO:0008237">
    <property type="term" value="F:metallopeptidase activity"/>
    <property type="evidence" value="ECO:0007669"/>
    <property type="project" value="UniProtKB-UniRule"/>
</dbReference>
<dbReference type="GO" id="GO:0006508">
    <property type="term" value="P:proteolysis"/>
    <property type="evidence" value="ECO:0007669"/>
    <property type="project" value="UniProtKB-KW"/>
</dbReference>
<dbReference type="SUPFAM" id="SSF54631">
    <property type="entry name" value="CBS-domain pair"/>
    <property type="match status" value="1"/>
</dbReference>
<feature type="transmembrane region" description="Helical" evidence="14">
    <location>
        <begin position="213"/>
        <end position="232"/>
    </location>
</feature>
<dbReference type="Pfam" id="PF00571">
    <property type="entry name" value="CBS"/>
    <property type="match status" value="1"/>
</dbReference>
<protein>
    <recommendedName>
        <fullName evidence="14">Zinc metalloprotease</fullName>
    </recommendedName>
</protein>
<comment type="similarity">
    <text evidence="2 14">Belongs to the peptidase M50B family.</text>
</comment>
<keyword evidence="20" id="KW-1185">Reference proteome</keyword>
<evidence type="ECO:0000256" key="4">
    <source>
        <dbReference type="ARBA" id="ARBA00022670"/>
    </source>
</evidence>
<comment type="subcellular location">
    <subcellularLocation>
        <location evidence="1 14">Cell membrane</location>
        <topology evidence="1 14">Multi-pass membrane protein</topology>
    </subcellularLocation>
</comment>
<evidence type="ECO:0000256" key="2">
    <source>
        <dbReference type="ARBA" id="ARBA00007931"/>
    </source>
</evidence>
<feature type="transmembrane region" description="Helical" evidence="14">
    <location>
        <begin position="187"/>
        <end position="207"/>
    </location>
</feature>
<evidence type="ECO:0000256" key="16">
    <source>
        <dbReference type="PIRSR" id="PIRSR006404-2"/>
    </source>
</evidence>
<dbReference type="Pfam" id="PF02163">
    <property type="entry name" value="Peptidase_M50"/>
    <property type="match status" value="2"/>
</dbReference>
<evidence type="ECO:0000256" key="12">
    <source>
        <dbReference type="ARBA" id="ARBA00023122"/>
    </source>
</evidence>
<evidence type="ECO:0000256" key="11">
    <source>
        <dbReference type="ARBA" id="ARBA00023049"/>
    </source>
</evidence>
<feature type="domain" description="CBS" evidence="17">
    <location>
        <begin position="316"/>
        <end position="363"/>
    </location>
</feature>
<dbReference type="PANTHER" id="PTHR39188">
    <property type="entry name" value="MEMBRANE-ASSOCIATED ZINC METALLOPROTEASE M50B"/>
    <property type="match status" value="1"/>
</dbReference>
<keyword evidence="11 14" id="KW-0482">Metalloprotease</keyword>
<evidence type="ECO:0000256" key="8">
    <source>
        <dbReference type="ARBA" id="ARBA00022801"/>
    </source>
</evidence>
<dbReference type="InterPro" id="IPR046342">
    <property type="entry name" value="CBS_dom_sf"/>
</dbReference>
<feature type="domain" description="Peptidase M50" evidence="18">
    <location>
        <begin position="57"/>
        <end position="127"/>
    </location>
</feature>
<dbReference type="GO" id="GO:0046872">
    <property type="term" value="F:metal ion binding"/>
    <property type="evidence" value="ECO:0007669"/>
    <property type="project" value="UniProtKB-UniRule"/>
</dbReference>
<dbReference type="InterPro" id="IPR008915">
    <property type="entry name" value="Peptidase_M50"/>
</dbReference>
<feature type="transmembrane region" description="Helical" evidence="14">
    <location>
        <begin position="21"/>
        <end position="41"/>
    </location>
</feature>
<keyword evidence="8 14" id="KW-0378">Hydrolase</keyword>
<feature type="binding site" evidence="16">
    <location>
        <position position="67"/>
    </location>
    <ligand>
        <name>Zn(2+)</name>
        <dbReference type="ChEBI" id="CHEBI:29105"/>
        <note>catalytic</note>
    </ligand>
</feature>
<dbReference type="RefSeq" id="WP_141631974.1">
    <property type="nucleotide sequence ID" value="NZ_VIGB01000003.1"/>
</dbReference>
<evidence type="ECO:0000256" key="6">
    <source>
        <dbReference type="ARBA" id="ARBA00022723"/>
    </source>
</evidence>
<organism evidence="19 20">
    <name type="scientific">Kitasatospora acidiphila</name>
    <dbReference type="NCBI Taxonomy" id="2567942"/>
    <lineage>
        <taxon>Bacteria</taxon>
        <taxon>Bacillati</taxon>
        <taxon>Actinomycetota</taxon>
        <taxon>Actinomycetes</taxon>
        <taxon>Kitasatosporales</taxon>
        <taxon>Streptomycetaceae</taxon>
        <taxon>Kitasatospora</taxon>
    </lineage>
</organism>
<proteinExistence type="inferred from homology"/>
<dbReference type="PANTHER" id="PTHR39188:SF3">
    <property type="entry name" value="STAGE IV SPORULATION PROTEIN FB"/>
    <property type="match status" value="1"/>
</dbReference>
<gene>
    <name evidence="19" type="ORF">E6W39_02055</name>
</gene>
<accession>A0A540VWV0</accession>
<evidence type="ECO:0000259" key="17">
    <source>
        <dbReference type="Pfam" id="PF00571"/>
    </source>
</evidence>
<keyword evidence="7" id="KW-0677">Repeat</keyword>
<evidence type="ECO:0000259" key="18">
    <source>
        <dbReference type="Pfam" id="PF02163"/>
    </source>
</evidence>
<dbReference type="OrthoDB" id="9781963at2"/>
<keyword evidence="13 14" id="KW-0472">Membrane</keyword>
<dbReference type="EMBL" id="VIGB01000003">
    <property type="protein sequence ID" value="TQF01240.1"/>
    <property type="molecule type" value="Genomic_DNA"/>
</dbReference>
<keyword evidence="9 14" id="KW-0862">Zinc</keyword>
<keyword evidence="6 14" id="KW-0479">Metal-binding</keyword>
<evidence type="ECO:0000256" key="15">
    <source>
        <dbReference type="PIRSR" id="PIRSR006404-1"/>
    </source>
</evidence>
<feature type="transmembrane region" description="Helical" evidence="14">
    <location>
        <begin position="106"/>
        <end position="128"/>
    </location>
</feature>
<dbReference type="InterPro" id="IPR000644">
    <property type="entry name" value="CBS_dom"/>
</dbReference>
<keyword evidence="3 14" id="KW-1003">Cell membrane</keyword>
<feature type="binding site" evidence="16">
    <location>
        <position position="165"/>
    </location>
    <ligand>
        <name>Zn(2+)</name>
        <dbReference type="ChEBI" id="CHEBI:29105"/>
        <note>catalytic</note>
    </ligand>
</feature>
<evidence type="ECO:0000313" key="19">
    <source>
        <dbReference type="EMBL" id="TQF01240.1"/>
    </source>
</evidence>
<feature type="transmembrane region" description="Helical" evidence="14">
    <location>
        <begin position="148"/>
        <end position="166"/>
    </location>
</feature>
<evidence type="ECO:0000256" key="1">
    <source>
        <dbReference type="ARBA" id="ARBA00004651"/>
    </source>
</evidence>
<dbReference type="Proteomes" id="UP000319103">
    <property type="component" value="Unassembled WGS sequence"/>
</dbReference>
<dbReference type="Gene3D" id="3.10.580.10">
    <property type="entry name" value="CBS-domain"/>
    <property type="match status" value="1"/>
</dbReference>
<feature type="domain" description="Peptidase M50" evidence="18">
    <location>
        <begin position="141"/>
        <end position="197"/>
    </location>
</feature>
<dbReference type="AlphaFoldDB" id="A0A540VWV0"/>
<evidence type="ECO:0000256" key="7">
    <source>
        <dbReference type="ARBA" id="ARBA00022737"/>
    </source>
</evidence>
<dbReference type="InterPro" id="IPR016483">
    <property type="entry name" value="UCP006404_Pept_M50_CBS"/>
</dbReference>
<evidence type="ECO:0000256" key="13">
    <source>
        <dbReference type="ARBA" id="ARBA00023136"/>
    </source>
</evidence>
<dbReference type="GO" id="GO:0005886">
    <property type="term" value="C:plasma membrane"/>
    <property type="evidence" value="ECO:0007669"/>
    <property type="project" value="UniProtKB-SubCell"/>
</dbReference>
<feature type="binding site" evidence="16">
    <location>
        <position position="71"/>
    </location>
    <ligand>
        <name>Zn(2+)</name>
        <dbReference type="ChEBI" id="CHEBI:29105"/>
        <note>catalytic</note>
    </ligand>
</feature>